<evidence type="ECO:0000256" key="2">
    <source>
        <dbReference type="ARBA" id="ARBA00023015"/>
    </source>
</evidence>
<sequence length="187" mass="21455">LCFLRKHARPIARKKVHLQWIVNNTARHATYKRRYKSLTKKTSDLATLCGIKACVVVFGEGETQPVVWPSKLEAKRVLKKSKAMPDKFKQMQNQEDFLHSRISMLQDQVCKLNHYNRELETADLLHESIYGQCAVLDTATMEALNNLRWMVYTKTMEAKERLRELVGEGSLPKLQTSPASPPQPSCT</sequence>
<dbReference type="Pfam" id="PF00319">
    <property type="entry name" value="SRF-TF"/>
    <property type="match status" value="1"/>
</dbReference>
<dbReference type="InterPro" id="IPR036879">
    <property type="entry name" value="TF_MADSbox_sf"/>
</dbReference>
<evidence type="ECO:0000313" key="8">
    <source>
        <dbReference type="EMBL" id="OEL26499.1"/>
    </source>
</evidence>
<evidence type="ECO:0000256" key="1">
    <source>
        <dbReference type="ARBA" id="ARBA00004123"/>
    </source>
</evidence>
<dbReference type="Gene3D" id="3.40.1810.10">
    <property type="entry name" value="Transcription factor, MADS-box"/>
    <property type="match status" value="1"/>
</dbReference>
<dbReference type="PROSITE" id="PS50066">
    <property type="entry name" value="MADS_BOX_2"/>
    <property type="match status" value="1"/>
</dbReference>
<dbReference type="STRING" id="888268.A0A1E5VMY9"/>
<accession>A0A1E5VMY9</accession>
<feature type="domain" description="MADS-box" evidence="7">
    <location>
        <begin position="11"/>
        <end position="60"/>
    </location>
</feature>
<keyword evidence="3" id="KW-0238">DNA-binding</keyword>
<dbReference type="InterPro" id="IPR033897">
    <property type="entry name" value="SRF-like_MADS-box"/>
</dbReference>
<dbReference type="Proteomes" id="UP000095767">
    <property type="component" value="Unassembled WGS sequence"/>
</dbReference>
<dbReference type="GO" id="GO:0046983">
    <property type="term" value="F:protein dimerization activity"/>
    <property type="evidence" value="ECO:0007669"/>
    <property type="project" value="InterPro"/>
</dbReference>
<protein>
    <recommendedName>
        <fullName evidence="7">MADS-box domain-containing protein</fullName>
    </recommendedName>
</protein>
<gene>
    <name evidence="8" type="ORF">BAE44_0012482</name>
</gene>
<dbReference type="CDD" id="cd00266">
    <property type="entry name" value="MADS_SRF_like"/>
    <property type="match status" value="1"/>
</dbReference>
<name>A0A1E5VMY9_9POAL</name>
<evidence type="ECO:0000256" key="5">
    <source>
        <dbReference type="ARBA" id="ARBA00023242"/>
    </source>
</evidence>
<keyword evidence="9" id="KW-1185">Reference proteome</keyword>
<evidence type="ECO:0000259" key="7">
    <source>
        <dbReference type="PROSITE" id="PS50066"/>
    </source>
</evidence>
<comment type="caution">
    <text evidence="8">The sequence shown here is derived from an EMBL/GenBank/DDBJ whole genome shotgun (WGS) entry which is preliminary data.</text>
</comment>
<feature type="non-terminal residue" evidence="8">
    <location>
        <position position="1"/>
    </location>
</feature>
<comment type="subcellular location">
    <subcellularLocation>
        <location evidence="1">Nucleus</location>
    </subcellularLocation>
</comment>
<evidence type="ECO:0000256" key="3">
    <source>
        <dbReference type="ARBA" id="ARBA00023125"/>
    </source>
</evidence>
<keyword evidence="2" id="KW-0805">Transcription regulation</keyword>
<dbReference type="GO" id="GO:0005634">
    <property type="term" value="C:nucleus"/>
    <property type="evidence" value="ECO:0007669"/>
    <property type="project" value="UniProtKB-SubCell"/>
</dbReference>
<dbReference type="GO" id="GO:0000987">
    <property type="term" value="F:cis-regulatory region sequence-specific DNA binding"/>
    <property type="evidence" value="ECO:0007669"/>
    <property type="project" value="InterPro"/>
</dbReference>
<feature type="region of interest" description="Disordered" evidence="6">
    <location>
        <begin position="167"/>
        <end position="187"/>
    </location>
</feature>
<keyword evidence="5" id="KW-0539">Nucleus</keyword>
<keyword evidence="4" id="KW-0804">Transcription</keyword>
<dbReference type="InterPro" id="IPR002100">
    <property type="entry name" value="TF_MADSbox"/>
</dbReference>
<evidence type="ECO:0000313" key="9">
    <source>
        <dbReference type="Proteomes" id="UP000095767"/>
    </source>
</evidence>
<dbReference type="GO" id="GO:0000981">
    <property type="term" value="F:DNA-binding transcription factor activity, RNA polymerase II-specific"/>
    <property type="evidence" value="ECO:0007669"/>
    <property type="project" value="InterPro"/>
</dbReference>
<organism evidence="8 9">
    <name type="scientific">Dichanthelium oligosanthes</name>
    <dbReference type="NCBI Taxonomy" id="888268"/>
    <lineage>
        <taxon>Eukaryota</taxon>
        <taxon>Viridiplantae</taxon>
        <taxon>Streptophyta</taxon>
        <taxon>Embryophyta</taxon>
        <taxon>Tracheophyta</taxon>
        <taxon>Spermatophyta</taxon>
        <taxon>Magnoliopsida</taxon>
        <taxon>Liliopsida</taxon>
        <taxon>Poales</taxon>
        <taxon>Poaceae</taxon>
        <taxon>PACMAD clade</taxon>
        <taxon>Panicoideae</taxon>
        <taxon>Panicodae</taxon>
        <taxon>Paniceae</taxon>
        <taxon>Dichantheliinae</taxon>
        <taxon>Dichanthelium</taxon>
    </lineage>
</organism>
<dbReference type="SUPFAM" id="SSF55455">
    <property type="entry name" value="SRF-like"/>
    <property type="match status" value="1"/>
</dbReference>
<proteinExistence type="predicted"/>
<reference evidence="8 9" key="1">
    <citation type="submission" date="2016-09" db="EMBL/GenBank/DDBJ databases">
        <title>The draft genome of Dichanthelium oligosanthes: A C3 panicoid grass species.</title>
        <authorList>
            <person name="Studer A.J."/>
            <person name="Schnable J.C."/>
            <person name="Brutnell T.P."/>
        </authorList>
    </citation>
    <scope>NUCLEOTIDE SEQUENCE [LARGE SCALE GENOMIC DNA]</scope>
    <source>
        <strain evidence="9">cv. Kellogg 1175</strain>
        <tissue evidence="8">Leaf</tissue>
    </source>
</reference>
<dbReference type="GO" id="GO:0045944">
    <property type="term" value="P:positive regulation of transcription by RNA polymerase II"/>
    <property type="evidence" value="ECO:0007669"/>
    <property type="project" value="InterPro"/>
</dbReference>
<dbReference type="OrthoDB" id="614023at2759"/>
<dbReference type="AlphaFoldDB" id="A0A1E5VMY9"/>
<dbReference type="EMBL" id="LWDX02034537">
    <property type="protein sequence ID" value="OEL26499.1"/>
    <property type="molecule type" value="Genomic_DNA"/>
</dbReference>
<evidence type="ECO:0000256" key="6">
    <source>
        <dbReference type="SAM" id="MobiDB-lite"/>
    </source>
</evidence>
<evidence type="ECO:0000256" key="4">
    <source>
        <dbReference type="ARBA" id="ARBA00023163"/>
    </source>
</evidence>
<dbReference type="SMART" id="SM00432">
    <property type="entry name" value="MADS"/>
    <property type="match status" value="1"/>
</dbReference>